<protein>
    <submittedName>
        <fullName evidence="2 4">Uncharacterized protein</fullName>
    </submittedName>
</protein>
<dbReference type="EMBL" id="UYRT01090873">
    <property type="protein sequence ID" value="VDN36547.1"/>
    <property type="molecule type" value="Genomic_DNA"/>
</dbReference>
<sequence length="132" mass="13400">MVVENIKPHSCSQRGVHSVSEKSSWKHIHMDMGTPTERAEDGDAAVAAAATAAGAGPVPGGSTGPFVHAFMVTTTVSIAVVIVSTAATGADTPGAALEVFEAPERETLLSLPSPSTQTAPFLLPGARSSAMF</sequence>
<reference evidence="4" key="1">
    <citation type="submission" date="2016-06" db="UniProtKB">
        <authorList>
            <consortium name="WormBaseParasite"/>
        </authorList>
    </citation>
    <scope>IDENTIFICATION</scope>
</reference>
<evidence type="ECO:0000313" key="2">
    <source>
        <dbReference type="EMBL" id="VDN36547.1"/>
    </source>
</evidence>
<keyword evidence="3" id="KW-1185">Reference proteome</keyword>
<evidence type="ECO:0000256" key="1">
    <source>
        <dbReference type="SAM" id="MobiDB-lite"/>
    </source>
</evidence>
<dbReference type="AlphaFoldDB" id="A0A183EI80"/>
<evidence type="ECO:0000313" key="4">
    <source>
        <dbReference type="WBParaSite" id="GPUH_0002069601-mRNA-1"/>
    </source>
</evidence>
<reference evidence="2 3" key="2">
    <citation type="submission" date="2018-11" db="EMBL/GenBank/DDBJ databases">
        <authorList>
            <consortium name="Pathogen Informatics"/>
        </authorList>
    </citation>
    <scope>NUCLEOTIDE SEQUENCE [LARGE SCALE GENOMIC DNA]</scope>
</reference>
<feature type="region of interest" description="Disordered" evidence="1">
    <location>
        <begin position="1"/>
        <end position="23"/>
    </location>
</feature>
<gene>
    <name evidence="2" type="ORF">GPUH_LOCUS20676</name>
</gene>
<evidence type="ECO:0000313" key="3">
    <source>
        <dbReference type="Proteomes" id="UP000271098"/>
    </source>
</evidence>
<name>A0A183EI80_9BILA</name>
<accession>A0A183EI80</accession>
<dbReference type="WBParaSite" id="GPUH_0002069601-mRNA-1">
    <property type="protein sequence ID" value="GPUH_0002069601-mRNA-1"/>
    <property type="gene ID" value="GPUH_0002069601"/>
</dbReference>
<organism evidence="4">
    <name type="scientific">Gongylonema pulchrum</name>
    <dbReference type="NCBI Taxonomy" id="637853"/>
    <lineage>
        <taxon>Eukaryota</taxon>
        <taxon>Metazoa</taxon>
        <taxon>Ecdysozoa</taxon>
        <taxon>Nematoda</taxon>
        <taxon>Chromadorea</taxon>
        <taxon>Rhabditida</taxon>
        <taxon>Spirurina</taxon>
        <taxon>Spiruromorpha</taxon>
        <taxon>Spiruroidea</taxon>
        <taxon>Gongylonematidae</taxon>
        <taxon>Gongylonema</taxon>
    </lineage>
</organism>
<proteinExistence type="predicted"/>
<dbReference type="Proteomes" id="UP000271098">
    <property type="component" value="Unassembled WGS sequence"/>
</dbReference>